<dbReference type="Pfam" id="PF00536">
    <property type="entry name" value="SAM_1"/>
    <property type="match status" value="1"/>
</dbReference>
<evidence type="ECO:0000259" key="5">
    <source>
        <dbReference type="SMART" id="SM00454"/>
    </source>
</evidence>
<evidence type="ECO:0000256" key="4">
    <source>
        <dbReference type="SAM" id="MobiDB-lite"/>
    </source>
</evidence>
<feature type="region of interest" description="Disordered" evidence="4">
    <location>
        <begin position="133"/>
        <end position="165"/>
    </location>
</feature>
<sequence length="445" mass="49002">MTTTRFHKAAQDGLLDILRETTRRDCNLKDEDGMTPTLWAAFHGHLEALRLLVGRGGDPEKANYHYGQTALHLAAAKGHLSCVTFLVQFEVSLWALDRDLRTALQVAADSGRRDVVDYLDKAMARQELANRKEVKAKKEKALKDADRRRKKYNERMRKEQDKEEKRLKKVEKEILGGQKVETDTPIPTITVRKPVSVETGVPTFTQIVGGTINKKPANAGGVKKILDRKLKNGSHNHPVHGEQKSDSDSGRSVRARADSQIIFVNSYDAQNGGKRGRISDVFDTRGELVRSLSQPEYLNTAAVQDQSSIFDRPGFGSVAFRPRNNLAGTMSGGGGGDKEGIGEGSSIGSAGSLATRNHGELSWESDEENVGPWASLQRFLVAAGVADYTSQLVGQRVDLEAVMMLSDQDLVTLGLPLGPRRKLLNAIQERRRALTSPGEIQDSWL</sequence>
<dbReference type="InterPro" id="IPR002110">
    <property type="entry name" value="Ankyrin_rpt"/>
</dbReference>
<feature type="repeat" description="ANK" evidence="3">
    <location>
        <begin position="32"/>
        <end position="64"/>
    </location>
</feature>
<feature type="region of interest" description="Disordered" evidence="4">
    <location>
        <begin position="330"/>
        <end position="351"/>
    </location>
</feature>
<protein>
    <recommendedName>
        <fullName evidence="5">SAM domain-containing protein</fullName>
    </recommendedName>
</protein>
<dbReference type="InterPro" id="IPR013761">
    <property type="entry name" value="SAM/pointed_sf"/>
</dbReference>
<reference evidence="6" key="1">
    <citation type="submission" date="2015-11" db="EMBL/GenBank/DDBJ databases">
        <title>De novo transcriptome assembly of four potential Pierce s Disease insect vectors from Arizona vineyards.</title>
        <authorList>
            <person name="Tassone E.E."/>
        </authorList>
    </citation>
    <scope>NUCLEOTIDE SEQUENCE</scope>
</reference>
<name>A0A1B6GQ44_9HEMI</name>
<feature type="compositionally biased region" description="Basic and acidic residues" evidence="4">
    <location>
        <begin position="139"/>
        <end position="165"/>
    </location>
</feature>
<evidence type="ECO:0000256" key="1">
    <source>
        <dbReference type="ARBA" id="ARBA00022737"/>
    </source>
</evidence>
<dbReference type="PROSITE" id="PS50088">
    <property type="entry name" value="ANK_REPEAT"/>
    <property type="match status" value="2"/>
</dbReference>
<dbReference type="SUPFAM" id="SSF47769">
    <property type="entry name" value="SAM/Pointed domain"/>
    <property type="match status" value="1"/>
</dbReference>
<dbReference type="SUPFAM" id="SSF48403">
    <property type="entry name" value="Ankyrin repeat"/>
    <property type="match status" value="1"/>
</dbReference>
<dbReference type="PANTHER" id="PTHR24201">
    <property type="entry name" value="ANK_REP_REGION DOMAIN-CONTAINING PROTEIN"/>
    <property type="match status" value="1"/>
</dbReference>
<dbReference type="InterPro" id="IPR001660">
    <property type="entry name" value="SAM"/>
</dbReference>
<organism evidence="6">
    <name type="scientific">Cuerna arida</name>
    <dbReference type="NCBI Taxonomy" id="1464854"/>
    <lineage>
        <taxon>Eukaryota</taxon>
        <taxon>Metazoa</taxon>
        <taxon>Ecdysozoa</taxon>
        <taxon>Arthropoda</taxon>
        <taxon>Hexapoda</taxon>
        <taxon>Insecta</taxon>
        <taxon>Pterygota</taxon>
        <taxon>Neoptera</taxon>
        <taxon>Paraneoptera</taxon>
        <taxon>Hemiptera</taxon>
        <taxon>Auchenorrhyncha</taxon>
        <taxon>Membracoidea</taxon>
        <taxon>Cicadellidae</taxon>
        <taxon>Cicadellinae</taxon>
        <taxon>Proconiini</taxon>
        <taxon>Cuerna</taxon>
    </lineage>
</organism>
<dbReference type="SMART" id="SM00248">
    <property type="entry name" value="ANK"/>
    <property type="match status" value="3"/>
</dbReference>
<feature type="compositionally biased region" description="Basic and acidic residues" evidence="4">
    <location>
        <begin position="239"/>
        <end position="254"/>
    </location>
</feature>
<dbReference type="PROSITE" id="PS50297">
    <property type="entry name" value="ANK_REP_REGION"/>
    <property type="match status" value="2"/>
</dbReference>
<feature type="repeat" description="ANK" evidence="3">
    <location>
        <begin position="66"/>
        <end position="98"/>
    </location>
</feature>
<feature type="region of interest" description="Disordered" evidence="4">
    <location>
        <begin position="231"/>
        <end position="254"/>
    </location>
</feature>
<proteinExistence type="predicted"/>
<dbReference type="SMART" id="SM00454">
    <property type="entry name" value="SAM"/>
    <property type="match status" value="1"/>
</dbReference>
<evidence type="ECO:0000256" key="2">
    <source>
        <dbReference type="ARBA" id="ARBA00023043"/>
    </source>
</evidence>
<dbReference type="InterPro" id="IPR050776">
    <property type="entry name" value="Ank_Repeat/CDKN_Inhibitor"/>
</dbReference>
<evidence type="ECO:0000256" key="3">
    <source>
        <dbReference type="PROSITE-ProRule" id="PRU00023"/>
    </source>
</evidence>
<keyword evidence="2 3" id="KW-0040">ANK repeat</keyword>
<dbReference type="AlphaFoldDB" id="A0A1B6GQ44"/>
<dbReference type="InterPro" id="IPR036770">
    <property type="entry name" value="Ankyrin_rpt-contain_sf"/>
</dbReference>
<dbReference type="Gene3D" id="1.10.150.50">
    <property type="entry name" value="Transcription Factor, Ets-1"/>
    <property type="match status" value="1"/>
</dbReference>
<accession>A0A1B6GQ44</accession>
<dbReference type="PANTHER" id="PTHR24201:SF15">
    <property type="entry name" value="ANKYRIN REPEAT DOMAIN-CONTAINING PROTEIN 66"/>
    <property type="match status" value="1"/>
</dbReference>
<feature type="domain" description="SAM" evidence="5">
    <location>
        <begin position="370"/>
        <end position="433"/>
    </location>
</feature>
<keyword evidence="1" id="KW-0677">Repeat</keyword>
<dbReference type="EMBL" id="GECZ01005215">
    <property type="protein sequence ID" value="JAS64554.1"/>
    <property type="molecule type" value="Transcribed_RNA"/>
</dbReference>
<gene>
    <name evidence="6" type="ORF">g.11996</name>
</gene>
<dbReference type="Gene3D" id="1.25.40.20">
    <property type="entry name" value="Ankyrin repeat-containing domain"/>
    <property type="match status" value="1"/>
</dbReference>
<dbReference type="Pfam" id="PF12796">
    <property type="entry name" value="Ank_2"/>
    <property type="match status" value="1"/>
</dbReference>
<evidence type="ECO:0000313" key="6">
    <source>
        <dbReference type="EMBL" id="JAS64554.1"/>
    </source>
</evidence>